<evidence type="ECO:0000313" key="1">
    <source>
        <dbReference type="EMBL" id="RFB06029.1"/>
    </source>
</evidence>
<comment type="caution">
    <text evidence="1">The sequence shown here is derived from an EMBL/GenBank/DDBJ whole genome shotgun (WGS) entry which is preliminary data.</text>
</comment>
<dbReference type="Pfam" id="PF13618">
    <property type="entry name" value="Gluconate_2-dh3"/>
    <property type="match status" value="1"/>
</dbReference>
<sequence>MSKPVTHLYGDVRARCASCRRIPQGRDDLECGYSTIISVRTAIVLESRRRLAMKRAENKSPEAPIDRRELMRRAVYMVGGAAALAGLEGCSGAEGNVQPQTRGSAGRYFSAIRMDQLRAVIDVMIPATDTPGAIAAGVPEFMDDMMRDWASAETRSQMKAVLDQIDERAIRVGGRSFRRLAPEHQLAVLEGYDAHSFEVWNADYQRFKDLVLLGYYHSEIGATQELRFELIPGRWDACVPLGDMRTWAD</sequence>
<evidence type="ECO:0000313" key="2">
    <source>
        <dbReference type="Proteomes" id="UP000264589"/>
    </source>
</evidence>
<dbReference type="Proteomes" id="UP000264589">
    <property type="component" value="Unassembled WGS sequence"/>
</dbReference>
<dbReference type="InterPro" id="IPR027056">
    <property type="entry name" value="Gluconate_2DH_su3"/>
</dbReference>
<organism evidence="1 2">
    <name type="scientific">Parvularcula marina</name>
    <dbReference type="NCBI Taxonomy" id="2292771"/>
    <lineage>
        <taxon>Bacteria</taxon>
        <taxon>Pseudomonadati</taxon>
        <taxon>Pseudomonadota</taxon>
        <taxon>Alphaproteobacteria</taxon>
        <taxon>Parvularculales</taxon>
        <taxon>Parvularculaceae</taxon>
        <taxon>Parvularcula</taxon>
    </lineage>
</organism>
<name>A0A371RKP7_9PROT</name>
<keyword evidence="2" id="KW-1185">Reference proteome</keyword>
<gene>
    <name evidence="1" type="ORF">DX908_12620</name>
</gene>
<dbReference type="EMBL" id="QUQO01000001">
    <property type="protein sequence ID" value="RFB06029.1"/>
    <property type="molecule type" value="Genomic_DNA"/>
</dbReference>
<dbReference type="AlphaFoldDB" id="A0A371RKP7"/>
<dbReference type="InParanoid" id="A0A371RKP7"/>
<reference evidence="1 2" key="1">
    <citation type="submission" date="2018-08" db="EMBL/GenBank/DDBJ databases">
        <title>Parvularcula sp. SM1705, isolated from surface water of the South Sea China.</title>
        <authorList>
            <person name="Sun L."/>
        </authorList>
    </citation>
    <scope>NUCLEOTIDE SEQUENCE [LARGE SCALE GENOMIC DNA]</scope>
    <source>
        <strain evidence="1 2">SM1705</strain>
    </source>
</reference>
<proteinExistence type="predicted"/>
<accession>A0A371RKP7</accession>
<protein>
    <submittedName>
        <fullName evidence="1">Gluconate 2-dehydrogenase subunit 3 family protein</fullName>
    </submittedName>
</protein>